<dbReference type="EMBL" id="GL996514">
    <property type="protein sequence ID" value="EGV65408.1"/>
    <property type="molecule type" value="Genomic_DNA"/>
</dbReference>
<dbReference type="OrthoDB" id="4075141at2759"/>
<feature type="chain" id="PRO_5003442781" evidence="2">
    <location>
        <begin position="30"/>
        <end position="429"/>
    </location>
</feature>
<name>G3B0I5_CANTC</name>
<feature type="transmembrane region" description="Helical" evidence="1">
    <location>
        <begin position="267"/>
        <end position="289"/>
    </location>
</feature>
<proteinExistence type="predicted"/>
<keyword evidence="4" id="KW-1185">Reference proteome</keyword>
<accession>G3B0I5</accession>
<reference evidence="3 4" key="1">
    <citation type="journal article" date="2011" name="Proc. Natl. Acad. Sci. U.S.A.">
        <title>Comparative genomics of xylose-fermenting fungi for enhanced biofuel production.</title>
        <authorList>
            <person name="Wohlbach D.J."/>
            <person name="Kuo A."/>
            <person name="Sato T.K."/>
            <person name="Potts K.M."/>
            <person name="Salamov A.A."/>
            <person name="LaButti K.M."/>
            <person name="Sun H."/>
            <person name="Clum A."/>
            <person name="Pangilinan J.L."/>
            <person name="Lindquist E.A."/>
            <person name="Lucas S."/>
            <person name="Lapidus A."/>
            <person name="Jin M."/>
            <person name="Gunawan C."/>
            <person name="Balan V."/>
            <person name="Dale B.E."/>
            <person name="Jeffries T.W."/>
            <person name="Zinkel R."/>
            <person name="Barry K.W."/>
            <person name="Grigoriev I.V."/>
            <person name="Gasch A.P."/>
        </authorList>
    </citation>
    <scope>NUCLEOTIDE SEQUENCE [LARGE SCALE GENOMIC DNA]</scope>
    <source>
        <strain evidence="4">ATCC 10573 / BCRC 21748 / CBS 615 / JCM 9827 / NBRC 10315 / NRRL Y-1498 / VKM Y-70</strain>
    </source>
</reference>
<feature type="transmembrane region" description="Helical" evidence="1">
    <location>
        <begin position="206"/>
        <end position="222"/>
    </location>
</feature>
<feature type="transmembrane region" description="Helical" evidence="1">
    <location>
        <begin position="301"/>
        <end position="325"/>
    </location>
</feature>
<keyword evidence="2" id="KW-0732">Signal</keyword>
<sequence length="429" mass="49874">MLKKIDDTGSINKWIKWVVLLLVLRRNRAAQWAGFLSLNPVIKKVVTKALTKSKQSDSHTEPSINRVVVSQLSNLISSGLLFSAILDNPKIPSDYGVVYVFSNYIGELNPPSHSQILVTPKSSRYFKISYYNSPRLRQLYNHKQFLIFPLIFGQILSNYLTPTRYKLNQRYLSSSIKSRILNPIWINYSLGVNYHSLKWLGLLKSYFIHNLVFLLLFGVLTFKKRVVDHYYEFKHNVYNANSLKDLKSVVLNYVSYIFHRANSITNFIYLPNLISILLISLTAPVMRYIHGSRHRKLFFKSYIKVIGFIAGFVTLFANSMDLIPAFKYALTDYDDTTDSDNIRRISDGFFNGLSLYLLRLIVLQKWRILKENHPLFQTFKVKTWARLESLVLCVGIFKLMNLNDFLKNTNGKDYGTKQNSMIKLIDRIM</sequence>
<dbReference type="eggNOG" id="ENOG502RR5U">
    <property type="taxonomic scope" value="Eukaryota"/>
</dbReference>
<dbReference type="KEGG" id="cten:18245601"/>
<evidence type="ECO:0000313" key="4">
    <source>
        <dbReference type="Proteomes" id="UP000000707"/>
    </source>
</evidence>
<keyword evidence="1" id="KW-0812">Transmembrane</keyword>
<keyword evidence="1" id="KW-0472">Membrane</keyword>
<dbReference type="Proteomes" id="UP000000707">
    <property type="component" value="Unassembled WGS sequence"/>
</dbReference>
<feature type="transmembrane region" description="Helical" evidence="1">
    <location>
        <begin position="345"/>
        <end position="362"/>
    </location>
</feature>
<feature type="signal peptide" evidence="2">
    <location>
        <begin position="1"/>
        <end position="29"/>
    </location>
</feature>
<protein>
    <submittedName>
        <fullName evidence="3">Uncharacterized protein</fullName>
    </submittedName>
</protein>
<evidence type="ECO:0000313" key="3">
    <source>
        <dbReference type="EMBL" id="EGV65408.1"/>
    </source>
</evidence>
<dbReference type="HOGENOM" id="CLU_627026_0_0_1"/>
<dbReference type="RefSeq" id="XP_006685094.1">
    <property type="nucleotide sequence ID" value="XM_006685031.1"/>
</dbReference>
<evidence type="ECO:0000256" key="1">
    <source>
        <dbReference type="SAM" id="Phobius"/>
    </source>
</evidence>
<dbReference type="AlphaFoldDB" id="G3B0I5"/>
<gene>
    <name evidence="3" type="ORF">CANTEDRAFT_103033</name>
</gene>
<organism evidence="4">
    <name type="scientific">Candida tenuis (strain ATCC 10573 / BCRC 21748 / CBS 615 / JCM 9827 / NBRC 10315 / NRRL Y-1498 / VKM Y-70)</name>
    <name type="common">Yeast</name>
    <name type="synonym">Yamadazyma tenuis</name>
    <dbReference type="NCBI Taxonomy" id="590646"/>
    <lineage>
        <taxon>Eukaryota</taxon>
        <taxon>Fungi</taxon>
        <taxon>Dikarya</taxon>
        <taxon>Ascomycota</taxon>
        <taxon>Saccharomycotina</taxon>
        <taxon>Pichiomycetes</taxon>
        <taxon>Debaryomycetaceae</taxon>
        <taxon>Yamadazyma</taxon>
    </lineage>
</organism>
<dbReference type="GeneID" id="18245601"/>
<keyword evidence="1" id="KW-1133">Transmembrane helix</keyword>
<evidence type="ECO:0000256" key="2">
    <source>
        <dbReference type="SAM" id="SignalP"/>
    </source>
</evidence>